<evidence type="ECO:0000256" key="1">
    <source>
        <dbReference type="ARBA" id="ARBA00022679"/>
    </source>
</evidence>
<dbReference type="AlphaFoldDB" id="X6NCK2"/>
<dbReference type="Proteomes" id="UP000023152">
    <property type="component" value="Unassembled WGS sequence"/>
</dbReference>
<dbReference type="EMBL" id="ASPP01009747">
    <property type="protein sequence ID" value="ETO23721.1"/>
    <property type="molecule type" value="Genomic_DNA"/>
</dbReference>
<protein>
    <submittedName>
        <fullName evidence="3">Uncharacterized protein</fullName>
    </submittedName>
</protein>
<dbReference type="GO" id="GO:0016740">
    <property type="term" value="F:transferase activity"/>
    <property type="evidence" value="ECO:0007669"/>
    <property type="project" value="UniProtKB-KW"/>
</dbReference>
<proteinExistence type="predicted"/>
<organism evidence="3 4">
    <name type="scientific">Reticulomyxa filosa</name>
    <dbReference type="NCBI Taxonomy" id="46433"/>
    <lineage>
        <taxon>Eukaryota</taxon>
        <taxon>Sar</taxon>
        <taxon>Rhizaria</taxon>
        <taxon>Retaria</taxon>
        <taxon>Foraminifera</taxon>
        <taxon>Monothalamids</taxon>
        <taxon>Reticulomyxidae</taxon>
        <taxon>Reticulomyxa</taxon>
    </lineage>
</organism>
<feature type="non-terminal residue" evidence="3">
    <location>
        <position position="1"/>
    </location>
</feature>
<feature type="region of interest" description="Disordered" evidence="2">
    <location>
        <begin position="1"/>
        <end position="51"/>
    </location>
</feature>
<accession>X6NCK2</accession>
<keyword evidence="4" id="KW-1185">Reference proteome</keyword>
<name>X6NCK2_RETFI</name>
<gene>
    <name evidence="3" type="ORF">RFI_13458</name>
</gene>
<reference evidence="3 4" key="1">
    <citation type="journal article" date="2013" name="Curr. Biol.">
        <title>The Genome of the Foraminiferan Reticulomyxa filosa.</title>
        <authorList>
            <person name="Glockner G."/>
            <person name="Hulsmann N."/>
            <person name="Schleicher M."/>
            <person name="Noegel A.A."/>
            <person name="Eichinger L."/>
            <person name="Gallinger C."/>
            <person name="Pawlowski J."/>
            <person name="Sierra R."/>
            <person name="Euteneuer U."/>
            <person name="Pillet L."/>
            <person name="Moustafa A."/>
            <person name="Platzer M."/>
            <person name="Groth M."/>
            <person name="Szafranski K."/>
            <person name="Schliwa M."/>
        </authorList>
    </citation>
    <scope>NUCLEOTIDE SEQUENCE [LARGE SCALE GENOMIC DNA]</scope>
</reference>
<feature type="compositionally biased region" description="Low complexity" evidence="2">
    <location>
        <begin position="9"/>
        <end position="39"/>
    </location>
</feature>
<evidence type="ECO:0000313" key="3">
    <source>
        <dbReference type="EMBL" id="ETO23721.1"/>
    </source>
</evidence>
<comment type="caution">
    <text evidence="3">The sequence shown here is derived from an EMBL/GenBank/DDBJ whole genome shotgun (WGS) entry which is preliminary data.</text>
</comment>
<keyword evidence="1" id="KW-0808">Transferase</keyword>
<evidence type="ECO:0000313" key="4">
    <source>
        <dbReference type="Proteomes" id="UP000023152"/>
    </source>
</evidence>
<feature type="compositionally biased region" description="Polar residues" evidence="2">
    <location>
        <begin position="40"/>
        <end position="51"/>
    </location>
</feature>
<dbReference type="InterPro" id="IPR025527">
    <property type="entry name" value="HUWE1/Rev1_UBM"/>
</dbReference>
<dbReference type="Gene3D" id="6.10.250.1630">
    <property type="match status" value="1"/>
</dbReference>
<sequence>LAADNANVSQQQSSQPQPQSQSQSQSQPQPQSQAQSQQANIDTENMGGLQQNAIPNIADGIDLEVLAHLPADIQEELLIQQQRQLGRAQFTQATREMDVASVLLSFVFFFKDK</sequence>
<evidence type="ECO:0000256" key="2">
    <source>
        <dbReference type="SAM" id="MobiDB-lite"/>
    </source>
</evidence>
<dbReference type="Pfam" id="PF14377">
    <property type="entry name" value="UBM"/>
    <property type="match status" value="1"/>
</dbReference>